<comment type="caution">
    <text evidence="1">The sequence shown here is derived from an EMBL/GenBank/DDBJ whole genome shotgun (WGS) entry which is preliminary data.</text>
</comment>
<sequence length="75" mass="7826">MATISKTTFTFTVLHRSDDPPADLGVAIHEADHGNAVGLETSRETVAVPDAAVADELRALGNDGEFFGDSINGGR</sequence>
<dbReference type="OrthoDB" id="7473657at2"/>
<dbReference type="Proteomes" id="UP000193577">
    <property type="component" value="Unassembled WGS sequence"/>
</dbReference>
<gene>
    <name evidence="1" type="ORF">B8W67_13725</name>
</gene>
<reference evidence="1 2" key="1">
    <citation type="submission" date="2017-04" db="EMBL/GenBank/DDBJ databases">
        <title>The new phylogeny of genus Mycobacterium.</title>
        <authorList>
            <person name="Tortoli E."/>
            <person name="Trovato A."/>
            <person name="Cirillo D.M."/>
        </authorList>
    </citation>
    <scope>NUCLEOTIDE SEQUENCE [LARGE SCALE GENOMIC DNA]</scope>
    <source>
        <strain evidence="1 2">KCTC 19819</strain>
    </source>
</reference>
<protein>
    <submittedName>
        <fullName evidence="1">Uncharacterized protein</fullName>
    </submittedName>
</protein>
<dbReference type="AlphaFoldDB" id="A0A7I7SD92"/>
<proteinExistence type="predicted"/>
<name>A0A7I7SD92_9MYCO</name>
<keyword evidence="2" id="KW-1185">Reference proteome</keyword>
<accession>A0A7I7SD92</accession>
<evidence type="ECO:0000313" key="2">
    <source>
        <dbReference type="Proteomes" id="UP000193577"/>
    </source>
</evidence>
<dbReference type="RefSeq" id="WP_085304520.1">
    <property type="nucleotide sequence ID" value="NZ_AP022594.1"/>
</dbReference>
<organism evidence="1 2">
    <name type="scientific">Mycolicibacillus koreensis</name>
    <dbReference type="NCBI Taxonomy" id="1069220"/>
    <lineage>
        <taxon>Bacteria</taxon>
        <taxon>Bacillati</taxon>
        <taxon>Actinomycetota</taxon>
        <taxon>Actinomycetes</taxon>
        <taxon>Mycobacteriales</taxon>
        <taxon>Mycobacteriaceae</taxon>
        <taxon>Mycolicibacillus</taxon>
    </lineage>
</organism>
<dbReference type="EMBL" id="NCXO01000032">
    <property type="protein sequence ID" value="OSC32808.1"/>
    <property type="molecule type" value="Genomic_DNA"/>
</dbReference>
<evidence type="ECO:0000313" key="1">
    <source>
        <dbReference type="EMBL" id="OSC32808.1"/>
    </source>
</evidence>